<dbReference type="EMBL" id="QUMO01000001">
    <property type="protein sequence ID" value="REF89052.1"/>
    <property type="molecule type" value="Genomic_DNA"/>
</dbReference>
<evidence type="ECO:0000256" key="1">
    <source>
        <dbReference type="SAM" id="MobiDB-lite"/>
    </source>
</evidence>
<dbReference type="AlphaFoldDB" id="A0A3D9Z1K4"/>
<evidence type="ECO:0000256" key="2">
    <source>
        <dbReference type="SAM" id="SignalP"/>
    </source>
</evidence>
<name>A0A3D9Z1K4_9HYPH</name>
<feature type="compositionally biased region" description="Acidic residues" evidence="1">
    <location>
        <begin position="65"/>
        <end position="81"/>
    </location>
</feature>
<dbReference type="RefSeq" id="WP_115834870.1">
    <property type="nucleotide sequence ID" value="NZ_CP025086.1"/>
</dbReference>
<proteinExistence type="predicted"/>
<protein>
    <submittedName>
        <fullName evidence="3">Uncharacterized protein</fullName>
    </submittedName>
</protein>
<accession>A0A3D9Z1K4</accession>
<dbReference type="Proteomes" id="UP000256900">
    <property type="component" value="Unassembled WGS sequence"/>
</dbReference>
<evidence type="ECO:0000313" key="4">
    <source>
        <dbReference type="Proteomes" id="UP000256900"/>
    </source>
</evidence>
<reference evidence="3 4" key="1">
    <citation type="submission" date="2018-08" db="EMBL/GenBank/DDBJ databases">
        <title>Genomic Encyclopedia of Type Strains, Phase IV (KMG-IV): sequencing the most valuable type-strain genomes for metagenomic binning, comparative biology and taxonomic classification.</title>
        <authorList>
            <person name="Goeker M."/>
        </authorList>
    </citation>
    <scope>NUCLEOTIDE SEQUENCE [LARGE SCALE GENOMIC DNA]</scope>
    <source>
        <strain evidence="3 4">BW863</strain>
    </source>
</reference>
<sequence>MAVLRAHLLRSSRLATVCAFALSSFIAVTPARAQFGLDTFLHQLFFGNSNTHHKPHHPHHHRPDSDEDDSALSDFPDDEETRELAKLAPPAREQLALLKNVNASDSLGAVGSSDAGSGNTAIDEADRDYTTMVDQLMQTLKLKLSDSGHQGDVTETAVLDALTEAILQAKLERFETFIGENWSAERLRGMIIKRVTDEIGGLFEGNNRGAVSMADLNSMIKKSAREVYARLFETSELLAANRSATLFMQRLYQARGDLVKGDVREDTEDLLQKASSEGVAHFQYVFSRADHPYTLIYRTQRIIFDCLSDNVESIAGSGSGNSSIAAIEARLIDTERKQCTKWVLNQMLGVDGGVRPQVPLPLRVIWTADGPKEDPSMYGHASDQS</sequence>
<feature type="region of interest" description="Disordered" evidence="1">
    <location>
        <begin position="52"/>
        <end position="82"/>
    </location>
</feature>
<gene>
    <name evidence="3" type="ORF">DES32_0266</name>
</gene>
<keyword evidence="4" id="KW-1185">Reference proteome</keyword>
<keyword evidence="2" id="KW-0732">Signal</keyword>
<feature type="signal peptide" evidence="2">
    <location>
        <begin position="1"/>
        <end position="33"/>
    </location>
</feature>
<evidence type="ECO:0000313" key="3">
    <source>
        <dbReference type="EMBL" id="REF89052.1"/>
    </source>
</evidence>
<comment type="caution">
    <text evidence="3">The sequence shown here is derived from an EMBL/GenBank/DDBJ whole genome shotgun (WGS) entry which is preliminary data.</text>
</comment>
<feature type="compositionally biased region" description="Basic residues" evidence="1">
    <location>
        <begin position="52"/>
        <end position="62"/>
    </location>
</feature>
<dbReference type="OrthoDB" id="8455860at2"/>
<organism evidence="3 4">
    <name type="scientific">Methylovirgula ligni</name>
    <dbReference type="NCBI Taxonomy" id="569860"/>
    <lineage>
        <taxon>Bacteria</taxon>
        <taxon>Pseudomonadati</taxon>
        <taxon>Pseudomonadota</taxon>
        <taxon>Alphaproteobacteria</taxon>
        <taxon>Hyphomicrobiales</taxon>
        <taxon>Beijerinckiaceae</taxon>
        <taxon>Methylovirgula</taxon>
    </lineage>
</organism>
<feature type="chain" id="PRO_5017582803" evidence="2">
    <location>
        <begin position="34"/>
        <end position="385"/>
    </location>
</feature>